<keyword evidence="3" id="KW-0597">Phosphoprotein</keyword>
<dbReference type="SUPFAM" id="SSF48452">
    <property type="entry name" value="TPR-like"/>
    <property type="match status" value="2"/>
</dbReference>
<dbReference type="Gene3D" id="1.25.40.10">
    <property type="entry name" value="Tetratricopeptide repeat domain"/>
    <property type="match status" value="2"/>
</dbReference>
<evidence type="ECO:0000256" key="2">
    <source>
        <dbReference type="ARBA" id="ARBA00012438"/>
    </source>
</evidence>
<keyword evidence="10" id="KW-0812">Transmembrane</keyword>
<dbReference type="Gene3D" id="3.30.565.10">
    <property type="entry name" value="Histidine kinase-like ATPase, C-terminal domain"/>
    <property type="match status" value="1"/>
</dbReference>
<evidence type="ECO:0000256" key="8">
    <source>
        <dbReference type="ARBA" id="ARBA00023012"/>
    </source>
</evidence>
<dbReference type="Proteomes" id="UP000219559">
    <property type="component" value="Unassembled WGS sequence"/>
</dbReference>
<evidence type="ECO:0000313" key="13">
    <source>
        <dbReference type="Proteomes" id="UP000219559"/>
    </source>
</evidence>
<keyword evidence="5" id="KW-0547">Nucleotide-binding</keyword>
<name>A0A2A4G9G8_9FLAO</name>
<dbReference type="InterPro" id="IPR011990">
    <property type="entry name" value="TPR-like_helical_dom_sf"/>
</dbReference>
<protein>
    <recommendedName>
        <fullName evidence="2">histidine kinase</fullName>
        <ecNumber evidence="2">2.7.13.3</ecNumber>
    </recommendedName>
</protein>
<evidence type="ECO:0000256" key="10">
    <source>
        <dbReference type="SAM" id="Phobius"/>
    </source>
</evidence>
<evidence type="ECO:0000256" key="7">
    <source>
        <dbReference type="ARBA" id="ARBA00022840"/>
    </source>
</evidence>
<evidence type="ECO:0000256" key="6">
    <source>
        <dbReference type="ARBA" id="ARBA00022777"/>
    </source>
</evidence>
<dbReference type="Gene3D" id="1.20.5.1930">
    <property type="match status" value="1"/>
</dbReference>
<dbReference type="RefSeq" id="WP_097440534.1">
    <property type="nucleotide sequence ID" value="NZ_KZ300476.1"/>
</dbReference>
<keyword evidence="13" id="KW-1185">Reference proteome</keyword>
<gene>
    <name evidence="12" type="ORF">B7P33_08970</name>
</gene>
<keyword evidence="8" id="KW-0902">Two-component regulatory system</keyword>
<proteinExistence type="predicted"/>
<keyword evidence="10" id="KW-1133">Transmembrane helix</keyword>
<dbReference type="InterPro" id="IPR050482">
    <property type="entry name" value="Sensor_HK_TwoCompSys"/>
</dbReference>
<dbReference type="InterPro" id="IPR003594">
    <property type="entry name" value="HATPase_dom"/>
</dbReference>
<dbReference type="PANTHER" id="PTHR24421">
    <property type="entry name" value="NITRATE/NITRITE SENSOR PROTEIN NARX-RELATED"/>
    <property type="match status" value="1"/>
</dbReference>
<feature type="coiled-coil region" evidence="9">
    <location>
        <begin position="417"/>
        <end position="453"/>
    </location>
</feature>
<evidence type="ECO:0000256" key="9">
    <source>
        <dbReference type="SAM" id="Coils"/>
    </source>
</evidence>
<evidence type="ECO:0000256" key="1">
    <source>
        <dbReference type="ARBA" id="ARBA00000085"/>
    </source>
</evidence>
<dbReference type="EMBL" id="NBWU01000003">
    <property type="protein sequence ID" value="PCE64412.1"/>
    <property type="molecule type" value="Genomic_DNA"/>
</dbReference>
<dbReference type="PANTHER" id="PTHR24421:SF10">
    <property type="entry name" value="NITRATE_NITRITE SENSOR PROTEIN NARQ"/>
    <property type="match status" value="1"/>
</dbReference>
<evidence type="ECO:0000256" key="5">
    <source>
        <dbReference type="ARBA" id="ARBA00022741"/>
    </source>
</evidence>
<dbReference type="GO" id="GO:0016020">
    <property type="term" value="C:membrane"/>
    <property type="evidence" value="ECO:0007669"/>
    <property type="project" value="InterPro"/>
</dbReference>
<dbReference type="AlphaFoldDB" id="A0A2A4G9G8"/>
<evidence type="ECO:0000256" key="4">
    <source>
        <dbReference type="ARBA" id="ARBA00022679"/>
    </source>
</evidence>
<evidence type="ECO:0000256" key="3">
    <source>
        <dbReference type="ARBA" id="ARBA00022553"/>
    </source>
</evidence>
<comment type="caution">
    <text evidence="12">The sequence shown here is derived from an EMBL/GenBank/DDBJ whole genome shotgun (WGS) entry which is preliminary data.</text>
</comment>
<accession>A0A2A4G9G8</accession>
<dbReference type="SMART" id="SM00387">
    <property type="entry name" value="HATPase_c"/>
    <property type="match status" value="1"/>
</dbReference>
<dbReference type="InterPro" id="IPR011712">
    <property type="entry name" value="Sig_transdc_His_kin_sub3_dim/P"/>
</dbReference>
<keyword evidence="10" id="KW-0472">Membrane</keyword>
<dbReference type="Pfam" id="PF02518">
    <property type="entry name" value="HATPase_c"/>
    <property type="match status" value="1"/>
</dbReference>
<comment type="catalytic activity">
    <reaction evidence="1">
        <text>ATP + protein L-histidine = ADP + protein N-phospho-L-histidine.</text>
        <dbReference type="EC" id="2.7.13.3"/>
    </reaction>
</comment>
<dbReference type="GO" id="GO:0046983">
    <property type="term" value="F:protein dimerization activity"/>
    <property type="evidence" value="ECO:0007669"/>
    <property type="project" value="InterPro"/>
</dbReference>
<dbReference type="GO" id="GO:0000155">
    <property type="term" value="F:phosphorelay sensor kinase activity"/>
    <property type="evidence" value="ECO:0007669"/>
    <property type="project" value="InterPro"/>
</dbReference>
<dbReference type="Pfam" id="PF07730">
    <property type="entry name" value="HisKA_3"/>
    <property type="match status" value="1"/>
</dbReference>
<evidence type="ECO:0000259" key="11">
    <source>
        <dbReference type="SMART" id="SM00387"/>
    </source>
</evidence>
<keyword evidence="7" id="KW-0067">ATP-binding</keyword>
<dbReference type="InterPro" id="IPR036890">
    <property type="entry name" value="HATPase_C_sf"/>
</dbReference>
<dbReference type="InterPro" id="IPR019734">
    <property type="entry name" value="TPR_rpt"/>
</dbReference>
<dbReference type="GO" id="GO:0005524">
    <property type="term" value="F:ATP binding"/>
    <property type="evidence" value="ECO:0007669"/>
    <property type="project" value="UniProtKB-KW"/>
</dbReference>
<dbReference type="OrthoDB" id="9778366at2"/>
<keyword evidence="6" id="KW-0418">Kinase</keyword>
<sequence>MRILACAFFLSLIGYTQPPSDSLAIAQKIQEGRQLATTGELHSGDSLLHVALVEAQGIASLPLERMALQNLGVAARFAGKPSLAISYYEKAAQISLRLQDTLTTGRLYFNIALERHQNQGHFPGAVQGYLKALAFMKVAQDTLGRMSVYQNLGNVYESMADWQQAKSYTEKAMAAIQQFPDAPERSLAIQGLNINLINLDLETANFEHANSMIAVGDSLAQLSTDPENNYHFYRLKSEYYRIHPNEKDLDRALHLAQTAFDYAQQVDFHYQRSGAHQMMAEIYLDRNQPKKAFSHLQQAQALYDAAPDLQPDGDLYQLFALYYKKNSQTGKALTALEYAQQIQDSVLNERIQHRVNLLDIQYQTAEKNRQISEQNLEIQAHQNRLLQQKQKLFLALGGGILFFVAAVGIWFFFRQKHQLALQKIKGLEQQREIAELEAVIQGEEQERHRIAKELHDGINGDLSALKFQLGAIPGSDTTGIVDKTMNMLDDSIESIRSIAHNLAPPAITQFGLIEAIRQFGHKLDKNNSLEVVYQHYGNLPQLSPSVETMIYRIVQELSQNTLKHAQASELLIQTNASPTHFQLTVEDNGQGFAPKAAAGLGLKNLESRIQFLNAQMEVDSSPEGSSYHIEIPLNTKPS</sequence>
<organism evidence="12 13">
    <name type="scientific">Sediminicola luteus</name>
    <dbReference type="NCBI Taxonomy" id="319238"/>
    <lineage>
        <taxon>Bacteria</taxon>
        <taxon>Pseudomonadati</taxon>
        <taxon>Bacteroidota</taxon>
        <taxon>Flavobacteriia</taxon>
        <taxon>Flavobacteriales</taxon>
        <taxon>Flavobacteriaceae</taxon>
        <taxon>Sediminicola</taxon>
    </lineage>
</organism>
<dbReference type="SUPFAM" id="SSF55874">
    <property type="entry name" value="ATPase domain of HSP90 chaperone/DNA topoisomerase II/histidine kinase"/>
    <property type="match status" value="1"/>
</dbReference>
<reference evidence="12 13" key="1">
    <citation type="submission" date="2017-04" db="EMBL/GenBank/DDBJ databases">
        <title>A new member of the family Flavobacteriaceae isolated from ascidians.</title>
        <authorList>
            <person name="Chen L."/>
        </authorList>
    </citation>
    <scope>NUCLEOTIDE SEQUENCE [LARGE SCALE GENOMIC DNA]</scope>
    <source>
        <strain evidence="12 13">HQA918</strain>
    </source>
</reference>
<evidence type="ECO:0000313" key="12">
    <source>
        <dbReference type="EMBL" id="PCE64412.1"/>
    </source>
</evidence>
<dbReference type="EC" id="2.7.13.3" evidence="2"/>
<feature type="domain" description="Histidine kinase/HSP90-like ATPase" evidence="11">
    <location>
        <begin position="545"/>
        <end position="635"/>
    </location>
</feature>
<keyword evidence="4" id="KW-0808">Transferase</keyword>
<dbReference type="SMART" id="SM00028">
    <property type="entry name" value="TPR"/>
    <property type="match status" value="4"/>
</dbReference>
<feature type="coiled-coil region" evidence="9">
    <location>
        <begin position="348"/>
        <end position="391"/>
    </location>
</feature>
<feature type="transmembrane region" description="Helical" evidence="10">
    <location>
        <begin position="392"/>
        <end position="413"/>
    </location>
</feature>
<keyword evidence="9" id="KW-0175">Coiled coil</keyword>
<dbReference type="CDD" id="cd16917">
    <property type="entry name" value="HATPase_UhpB-NarQ-NarX-like"/>
    <property type="match status" value="1"/>
</dbReference>